<proteinExistence type="predicted"/>
<evidence type="ECO:0000256" key="1">
    <source>
        <dbReference type="SAM" id="MobiDB-lite"/>
    </source>
</evidence>
<dbReference type="InterPro" id="IPR045826">
    <property type="entry name" value="SpaA_PFL_dom_2"/>
</dbReference>
<keyword evidence="6" id="KW-0176">Collagen</keyword>
<feature type="transmembrane region" description="Helical" evidence="2">
    <location>
        <begin position="718"/>
        <end position="736"/>
    </location>
</feature>
<feature type="domain" description="SpaA-like prealbumin fold" evidence="5">
    <location>
        <begin position="370"/>
        <end position="492"/>
    </location>
</feature>
<protein>
    <submittedName>
        <fullName evidence="6">Collagen binding domain-containing protein</fullName>
    </submittedName>
</protein>
<feature type="domain" description="SpaA-like prealbumin fold" evidence="4">
    <location>
        <begin position="495"/>
        <end position="586"/>
    </location>
</feature>
<evidence type="ECO:0000259" key="3">
    <source>
        <dbReference type="Pfam" id="PF17802"/>
    </source>
</evidence>
<dbReference type="InterPro" id="IPR013783">
    <property type="entry name" value="Ig-like_fold"/>
</dbReference>
<feature type="compositionally biased region" description="Polar residues" evidence="1">
    <location>
        <begin position="397"/>
        <end position="414"/>
    </location>
</feature>
<evidence type="ECO:0000259" key="5">
    <source>
        <dbReference type="Pfam" id="PF20674"/>
    </source>
</evidence>
<evidence type="ECO:0000256" key="2">
    <source>
        <dbReference type="SAM" id="Phobius"/>
    </source>
</evidence>
<evidence type="ECO:0000313" key="7">
    <source>
        <dbReference type="Proteomes" id="UP001596527"/>
    </source>
</evidence>
<dbReference type="RefSeq" id="WP_380974119.1">
    <property type="nucleotide sequence ID" value="NZ_JBHTEF010000001.1"/>
</dbReference>
<keyword evidence="2" id="KW-0812">Transmembrane</keyword>
<gene>
    <name evidence="6" type="ORF">ACFQWG_08050</name>
</gene>
<sequence>MSLRVQKPSAQHTLRRTSRSRAAAISGALLAAVLSVGSFTGLALAEDGDDTTGPQSAESTQSGQQAAPSPSASESAGTGSAATALRAAQGTALSCAAGDFYTITQNGEVSKVTSSGNTPDANAASADIDFGTGTFNGLAIGADGQTAYAFDRAYGDRGRQIAIYEWTADSGTSARVWNGTLPSGSGVANASLIAGGVSPTDPDGSYYFGGFITVYTGTEQQARFQVLKFDGTDVTLVGSVLVYQAREIAGGNGDLAFDANGNLYILWNDGNGTSRIVPVSAAQLANPDGDEIHAGDTATLNSQSGVQYNGIAFNSTGAAFVQYSGDQTRVGAINPDTGEYVSSPQTIALSGLSGVGVDLASCQIPPTFQKLQKNVTDRVADTDQFRLTITREGQDDPSATGQTAGTDTGLQTDPTEVAGPVIAEVGASYLLEETGAGEPAADLATYTSSLACVDTAHLNTSVPVTPVEGSTTKYRVTMTDGAALECTFTNTPRRGSLTLTKVVDNRYGGAAGANDFDLTATPSGGDALGFTSGETKDVDPGSYTIGETLRPGYQQESLVCTADGENLAVTDSAVAVADGQDVECTLTNTDTPGSVAWTKVDEGGNALADSEWTLTGPDGQSTSPVTVTDCVADQAGQCAGPDTDPSAGAFSVEDLAWGDYTLTESKAPAGYVRSDTEHAFTIEPGSDGSTLVVDLGALANEQATPPTLPLTGGMSTDAFLLGGGGLLAAAGAGWLIHRRRSLRA</sequence>
<evidence type="ECO:0000313" key="6">
    <source>
        <dbReference type="EMBL" id="MFC7581148.1"/>
    </source>
</evidence>
<keyword evidence="2" id="KW-1133">Transmembrane helix</keyword>
<feature type="domain" description="SpaA-like prealbumin fold" evidence="3">
    <location>
        <begin position="593"/>
        <end position="683"/>
    </location>
</feature>
<dbReference type="InterPro" id="IPR048834">
    <property type="entry name" value="SpaA_pre-album"/>
</dbReference>
<dbReference type="SUPFAM" id="SSF63825">
    <property type="entry name" value="YWTD domain"/>
    <property type="match status" value="1"/>
</dbReference>
<dbReference type="InterPro" id="IPR041033">
    <property type="entry name" value="SpaA_PFL_dom_1"/>
</dbReference>
<dbReference type="Pfam" id="PF17802">
    <property type="entry name" value="SpaA"/>
    <property type="match status" value="1"/>
</dbReference>
<accession>A0ABW2SNH5</accession>
<dbReference type="EMBL" id="JBHTEF010000001">
    <property type="protein sequence ID" value="MFC7581148.1"/>
    <property type="molecule type" value="Genomic_DNA"/>
</dbReference>
<evidence type="ECO:0000259" key="4">
    <source>
        <dbReference type="Pfam" id="PF19403"/>
    </source>
</evidence>
<feature type="region of interest" description="Disordered" evidence="1">
    <location>
        <begin position="389"/>
        <end position="415"/>
    </location>
</feature>
<dbReference type="Gene3D" id="2.60.40.10">
    <property type="entry name" value="Immunoglobulins"/>
    <property type="match status" value="1"/>
</dbReference>
<organism evidence="6 7">
    <name type="scientific">Schaalia naturae</name>
    <dbReference type="NCBI Taxonomy" id="635203"/>
    <lineage>
        <taxon>Bacteria</taxon>
        <taxon>Bacillati</taxon>
        <taxon>Actinomycetota</taxon>
        <taxon>Actinomycetes</taxon>
        <taxon>Actinomycetales</taxon>
        <taxon>Actinomycetaceae</taxon>
        <taxon>Schaalia</taxon>
    </lineage>
</organism>
<dbReference type="Pfam" id="PF19403">
    <property type="entry name" value="SpaA_2"/>
    <property type="match status" value="1"/>
</dbReference>
<keyword evidence="7" id="KW-1185">Reference proteome</keyword>
<feature type="compositionally biased region" description="Low complexity" evidence="1">
    <location>
        <begin position="59"/>
        <end position="80"/>
    </location>
</feature>
<keyword evidence="2" id="KW-0472">Membrane</keyword>
<dbReference type="Pfam" id="PF20674">
    <property type="entry name" value="SpaA_3"/>
    <property type="match status" value="1"/>
</dbReference>
<reference evidence="7" key="1">
    <citation type="journal article" date="2019" name="Int. J. Syst. Evol. Microbiol.">
        <title>The Global Catalogue of Microorganisms (GCM) 10K type strain sequencing project: providing services to taxonomists for standard genome sequencing and annotation.</title>
        <authorList>
            <consortium name="The Broad Institute Genomics Platform"/>
            <consortium name="The Broad Institute Genome Sequencing Center for Infectious Disease"/>
            <person name="Wu L."/>
            <person name="Ma J."/>
        </authorList>
    </citation>
    <scope>NUCLEOTIDE SEQUENCE [LARGE SCALE GENOMIC DNA]</scope>
    <source>
        <strain evidence="7">CCUG 56698</strain>
    </source>
</reference>
<feature type="region of interest" description="Disordered" evidence="1">
    <location>
        <begin position="45"/>
        <end position="80"/>
    </location>
</feature>
<comment type="caution">
    <text evidence="6">The sequence shown here is derived from an EMBL/GenBank/DDBJ whole genome shotgun (WGS) entry which is preliminary data.</text>
</comment>
<dbReference type="NCBIfam" id="TIGR01167">
    <property type="entry name" value="LPXTG_anchor"/>
    <property type="match status" value="1"/>
</dbReference>
<dbReference type="Proteomes" id="UP001596527">
    <property type="component" value="Unassembled WGS sequence"/>
</dbReference>
<name>A0ABW2SNH5_9ACTO</name>